<sequence length="294" mass="29312">MSSPLLLLVFAPLLALAVGTALLAAVLAWTGARARPAGTADAAAAAARRHQLTTGVLGLVGGLVVAAAAASLAPTALLSVTGVPGLVPALAPYAAALVLLVVHAAGELTWPRPRGQLRSAVLVHRSLRDLTGARAWLLAGTSAVTVALLVTFGATAADDGRMVAHHLTAAEIAAGVSGRQGPYPGWPYGGPALVALGLVLLSTLAVLHLVARRAAVSGADREVDHALRRASVRRVLGGVQLLVGAALTAYAGVGGITLYGADWQGAALTCLGVAVVSLVVSFGALLGSLRPVRA</sequence>
<organism evidence="2 3">
    <name type="scientific">Georgenia yuyongxinii</name>
    <dbReference type="NCBI Taxonomy" id="2589797"/>
    <lineage>
        <taxon>Bacteria</taxon>
        <taxon>Bacillati</taxon>
        <taxon>Actinomycetota</taxon>
        <taxon>Actinomycetes</taxon>
        <taxon>Micrococcales</taxon>
        <taxon>Bogoriellaceae</taxon>
        <taxon>Georgenia</taxon>
    </lineage>
</organism>
<comment type="caution">
    <text evidence="2">The sequence shown here is derived from an EMBL/GenBank/DDBJ whole genome shotgun (WGS) entry which is preliminary data.</text>
</comment>
<name>A0A552WM87_9MICO</name>
<dbReference type="Proteomes" id="UP000318693">
    <property type="component" value="Unassembled WGS sequence"/>
</dbReference>
<reference evidence="2 3" key="1">
    <citation type="submission" date="2019-07" db="EMBL/GenBank/DDBJ databases">
        <title>Georgenia wutianyii sp. nov. and Georgenia *** sp. nov. isolated from plateau pika (Ochotona curzoniae) in the Qinghai-Tibet plateau of China.</title>
        <authorList>
            <person name="Tian Z."/>
        </authorList>
    </citation>
    <scope>NUCLEOTIDE SEQUENCE [LARGE SCALE GENOMIC DNA]</scope>
    <source>
        <strain evidence="2 3">Z446</strain>
    </source>
</reference>
<feature type="transmembrane region" description="Helical" evidence="1">
    <location>
        <begin position="6"/>
        <end position="29"/>
    </location>
</feature>
<feature type="transmembrane region" description="Helical" evidence="1">
    <location>
        <begin position="90"/>
        <end position="110"/>
    </location>
</feature>
<feature type="transmembrane region" description="Helical" evidence="1">
    <location>
        <begin position="266"/>
        <end position="289"/>
    </location>
</feature>
<feature type="transmembrane region" description="Helical" evidence="1">
    <location>
        <begin position="135"/>
        <end position="157"/>
    </location>
</feature>
<feature type="transmembrane region" description="Helical" evidence="1">
    <location>
        <begin position="192"/>
        <end position="211"/>
    </location>
</feature>
<evidence type="ECO:0000313" key="3">
    <source>
        <dbReference type="Proteomes" id="UP000318693"/>
    </source>
</evidence>
<keyword evidence="3" id="KW-1185">Reference proteome</keyword>
<dbReference type="RefSeq" id="WP_143419428.1">
    <property type="nucleotide sequence ID" value="NZ_VJXR01000061.1"/>
</dbReference>
<dbReference type="AlphaFoldDB" id="A0A552WM87"/>
<proteinExistence type="predicted"/>
<keyword evidence="1" id="KW-1133">Transmembrane helix</keyword>
<dbReference type="EMBL" id="VJXR01000061">
    <property type="protein sequence ID" value="TRW43890.1"/>
    <property type="molecule type" value="Genomic_DNA"/>
</dbReference>
<evidence type="ECO:0000313" key="2">
    <source>
        <dbReference type="EMBL" id="TRW43890.1"/>
    </source>
</evidence>
<feature type="transmembrane region" description="Helical" evidence="1">
    <location>
        <begin position="235"/>
        <end position="260"/>
    </location>
</feature>
<gene>
    <name evidence="2" type="ORF">FJ693_15785</name>
</gene>
<feature type="transmembrane region" description="Helical" evidence="1">
    <location>
        <begin position="56"/>
        <end position="78"/>
    </location>
</feature>
<protein>
    <submittedName>
        <fullName evidence="2">Uncharacterized protein</fullName>
    </submittedName>
</protein>
<evidence type="ECO:0000256" key="1">
    <source>
        <dbReference type="SAM" id="Phobius"/>
    </source>
</evidence>
<accession>A0A552WM87</accession>
<keyword evidence="1" id="KW-0472">Membrane</keyword>
<keyword evidence="1" id="KW-0812">Transmembrane</keyword>